<dbReference type="InterPro" id="IPR012899">
    <property type="entry name" value="LTXXQ"/>
</dbReference>
<dbReference type="RefSeq" id="WP_120713383.1">
    <property type="nucleotide sequence ID" value="NZ_RBCJ01000004.1"/>
</dbReference>
<dbReference type="Pfam" id="PF07813">
    <property type="entry name" value="LTXXQ"/>
    <property type="match status" value="1"/>
</dbReference>
<organism evidence="1 2">
    <name type="scientific">Ulvibacterium marinum</name>
    <dbReference type="NCBI Taxonomy" id="2419782"/>
    <lineage>
        <taxon>Bacteria</taxon>
        <taxon>Pseudomonadati</taxon>
        <taxon>Bacteroidota</taxon>
        <taxon>Flavobacteriia</taxon>
        <taxon>Flavobacteriales</taxon>
        <taxon>Flavobacteriaceae</taxon>
        <taxon>Ulvibacterium</taxon>
    </lineage>
</organism>
<name>A0A3B0C3U4_9FLAO</name>
<gene>
    <name evidence="1" type="ORF">D7Z94_19885</name>
</gene>
<sequence length="153" mass="18014">MKKNLLLTLLLIFLMVMNGVLLYLTFKEPNKKPRPPRDFIFKELNFTEEQQMKFQEVNAEHHRKMRAIDERTQELKELLFSNLGSTDFSDQELDSITSTIGNLSQEREKEIFSFFNTLERMCDAEQKRKLKRIVRRALRPPGPGRGGPPPPHR</sequence>
<dbReference type="EMBL" id="RBCJ01000004">
    <property type="protein sequence ID" value="RKN78477.1"/>
    <property type="molecule type" value="Genomic_DNA"/>
</dbReference>
<dbReference type="AlphaFoldDB" id="A0A3B0C3U4"/>
<accession>A0A3B0C3U4</accession>
<evidence type="ECO:0000313" key="1">
    <source>
        <dbReference type="EMBL" id="RKN78477.1"/>
    </source>
</evidence>
<protein>
    <recommendedName>
        <fullName evidence="3">Periplasmic heavy metal sensor</fullName>
    </recommendedName>
</protein>
<dbReference type="OrthoDB" id="1447088at2"/>
<comment type="caution">
    <text evidence="1">The sequence shown here is derived from an EMBL/GenBank/DDBJ whole genome shotgun (WGS) entry which is preliminary data.</text>
</comment>
<dbReference type="Proteomes" id="UP000276603">
    <property type="component" value="Unassembled WGS sequence"/>
</dbReference>
<evidence type="ECO:0000313" key="2">
    <source>
        <dbReference type="Proteomes" id="UP000276603"/>
    </source>
</evidence>
<reference evidence="1 2" key="1">
    <citation type="submission" date="2018-10" db="EMBL/GenBank/DDBJ databases">
        <title>Ulvibacterium marinum gen. nov., sp. nov., a novel marine bacterium of the family Flavobacteriaceae, isolated from a culture of the green alga Ulva prolifera.</title>
        <authorList>
            <person name="Zhang Z."/>
        </authorList>
    </citation>
    <scope>NUCLEOTIDE SEQUENCE [LARGE SCALE GENOMIC DNA]</scope>
    <source>
        <strain evidence="1 2">CCMM003</strain>
    </source>
</reference>
<dbReference type="GO" id="GO:0042597">
    <property type="term" value="C:periplasmic space"/>
    <property type="evidence" value="ECO:0007669"/>
    <property type="project" value="InterPro"/>
</dbReference>
<proteinExistence type="predicted"/>
<dbReference type="Gene3D" id="1.20.120.1490">
    <property type="match status" value="1"/>
</dbReference>
<keyword evidence="2" id="KW-1185">Reference proteome</keyword>
<evidence type="ECO:0008006" key="3">
    <source>
        <dbReference type="Google" id="ProtNLM"/>
    </source>
</evidence>